<accession>A0ABW6IBK0</accession>
<evidence type="ECO:0000313" key="2">
    <source>
        <dbReference type="Proteomes" id="UP001600165"/>
    </source>
</evidence>
<comment type="caution">
    <text evidence="1">The sequence shown here is derived from an EMBL/GenBank/DDBJ whole genome shotgun (WGS) entry which is preliminary data.</text>
</comment>
<reference evidence="1 2" key="1">
    <citation type="submission" date="2024-10" db="EMBL/GenBank/DDBJ databases">
        <authorList>
            <person name="Ratan Roy A."/>
            <person name="Morales Sandoval P.H."/>
            <person name="De Los Santos Villalobos S."/>
            <person name="Chakraborty S."/>
            <person name="Mukherjee J."/>
        </authorList>
    </citation>
    <scope>NUCLEOTIDE SEQUENCE [LARGE SCALE GENOMIC DNA]</scope>
    <source>
        <strain evidence="1 2">S1</strain>
    </source>
</reference>
<name>A0ABW6IBK0_9CYAN</name>
<proteinExistence type="predicted"/>
<dbReference type="RefSeq" id="WP_377960482.1">
    <property type="nucleotide sequence ID" value="NZ_JBHZOL010000004.1"/>
</dbReference>
<dbReference type="EMBL" id="JBHZOL010000004">
    <property type="protein sequence ID" value="MFE4104829.1"/>
    <property type="molecule type" value="Genomic_DNA"/>
</dbReference>
<gene>
    <name evidence="1" type="ORF">ACFVKH_00980</name>
</gene>
<organism evidence="1 2">
    <name type="scientific">Almyronema epifaneia S1</name>
    <dbReference type="NCBI Taxonomy" id="2991925"/>
    <lineage>
        <taxon>Bacteria</taxon>
        <taxon>Bacillati</taxon>
        <taxon>Cyanobacteriota</taxon>
        <taxon>Cyanophyceae</taxon>
        <taxon>Nodosilineales</taxon>
        <taxon>Nodosilineaceae</taxon>
        <taxon>Almyronema</taxon>
        <taxon>Almyronema epifaneia</taxon>
    </lineage>
</organism>
<protein>
    <submittedName>
        <fullName evidence="1">Uncharacterized protein</fullName>
    </submittedName>
</protein>
<dbReference type="Proteomes" id="UP001600165">
    <property type="component" value="Unassembled WGS sequence"/>
</dbReference>
<sequence length="59" mass="7050">MTYQTRLYHWAIARLIPPVRWVIIGRCRNRSDADGHLQLLRQRLPHVRFEIVFDLAIAP</sequence>
<keyword evidence="2" id="KW-1185">Reference proteome</keyword>
<evidence type="ECO:0000313" key="1">
    <source>
        <dbReference type="EMBL" id="MFE4104829.1"/>
    </source>
</evidence>